<dbReference type="PROSITE" id="PS01186">
    <property type="entry name" value="EGF_2"/>
    <property type="match status" value="2"/>
</dbReference>
<evidence type="ECO:0000256" key="1">
    <source>
        <dbReference type="ARBA" id="ARBA00022536"/>
    </source>
</evidence>
<reference evidence="8 9" key="1">
    <citation type="submission" date="2022-05" db="EMBL/GenBank/DDBJ databases">
        <authorList>
            <consortium name="Genoscope - CEA"/>
            <person name="William W."/>
        </authorList>
    </citation>
    <scope>NUCLEOTIDE SEQUENCE [LARGE SCALE GENOMIC DNA]</scope>
</reference>
<name>A0ABN8NNS4_9CNID</name>
<dbReference type="InterPro" id="IPR006571">
    <property type="entry name" value="TLDc_dom"/>
</dbReference>
<dbReference type="InterPro" id="IPR000152">
    <property type="entry name" value="EGF-type_Asp/Asn_hydroxyl_site"/>
</dbReference>
<dbReference type="Pfam" id="PF12661">
    <property type="entry name" value="hEGF"/>
    <property type="match status" value="1"/>
</dbReference>
<dbReference type="InterPro" id="IPR018097">
    <property type="entry name" value="EGF_Ca-bd_CS"/>
</dbReference>
<feature type="disulfide bond" evidence="5">
    <location>
        <begin position="107"/>
        <end position="124"/>
    </location>
</feature>
<sequence length="393" mass="43801">FFYFFLTAFSQGSIGNFFYVNFMISEFSYLNITSIGRNLIQNENDCGYACLENSSCFSYNVAAFPDVNGKLLCELLPSDKFNNSDKFNASKEFHHFYIPSPCDSSPCKNTGKCISLYQENGYKCICVKGFTGKDCETNINDCVNITCLNNGTCIDLINGFNCSCPPGFAGNRCEIVIPKTFATRFPVSFVHADSWKYNAAANLHDCETNKIHFSLSPLDIISTVVTQFLSPAIGNDSNWALCWQTSAHGWAASTFHSRCDGKKHTITVIRKEPYVFGGYTDIPWSSGNLYVTTSKSFIFSLVDKEKLAPFKCMVKQKRSSSAIFNINRSNITLGPTFGAGYDIHIADNANQNNNSYTSFGFSYSLPNGVTNRLTILAGTYRFSPEQVEVFYLT</sequence>
<evidence type="ECO:0000256" key="5">
    <source>
        <dbReference type="PROSITE-ProRule" id="PRU00076"/>
    </source>
</evidence>
<evidence type="ECO:0000313" key="9">
    <source>
        <dbReference type="Proteomes" id="UP001159405"/>
    </source>
</evidence>
<dbReference type="SMART" id="SM00179">
    <property type="entry name" value="EGF_CA"/>
    <property type="match status" value="2"/>
</dbReference>
<dbReference type="Proteomes" id="UP001159405">
    <property type="component" value="Unassembled WGS sequence"/>
</dbReference>
<accession>A0ABN8NNS4</accession>
<keyword evidence="4 5" id="KW-1015">Disulfide bond</keyword>
<keyword evidence="1 5" id="KW-0245">EGF-like domain</keyword>
<dbReference type="PROSITE" id="PS00022">
    <property type="entry name" value="EGF_1"/>
    <property type="match status" value="2"/>
</dbReference>
<dbReference type="InterPro" id="IPR001881">
    <property type="entry name" value="EGF-like_Ca-bd_dom"/>
</dbReference>
<comment type="caution">
    <text evidence="5">Lacks conserved residue(s) required for the propagation of feature annotation.</text>
</comment>
<dbReference type="EMBL" id="CALNXK010000029">
    <property type="protein sequence ID" value="CAH3116529.1"/>
    <property type="molecule type" value="Genomic_DNA"/>
</dbReference>
<evidence type="ECO:0000256" key="4">
    <source>
        <dbReference type="ARBA" id="ARBA00023157"/>
    </source>
</evidence>
<dbReference type="PANTHER" id="PTHR12916">
    <property type="entry name" value="CYTOCHROME C OXIDASE POLYPEPTIDE VIC-2"/>
    <property type="match status" value="1"/>
</dbReference>
<comment type="caution">
    <text evidence="8">The sequence shown here is derived from an EMBL/GenBank/DDBJ whole genome shotgun (WGS) entry which is preliminary data.</text>
</comment>
<keyword evidence="9" id="KW-1185">Reference proteome</keyword>
<dbReference type="SUPFAM" id="SSF57196">
    <property type="entry name" value="EGF/Laminin"/>
    <property type="match status" value="2"/>
</dbReference>
<dbReference type="Gene3D" id="2.10.25.10">
    <property type="entry name" value="Laminin"/>
    <property type="match status" value="2"/>
</dbReference>
<protein>
    <submittedName>
        <fullName evidence="8">Uncharacterized protein</fullName>
    </submittedName>
</protein>
<feature type="disulfide bond" evidence="5">
    <location>
        <begin position="126"/>
        <end position="135"/>
    </location>
</feature>
<feature type="disulfide bond" evidence="5">
    <location>
        <begin position="164"/>
        <end position="173"/>
    </location>
</feature>
<dbReference type="PROSITE" id="PS01187">
    <property type="entry name" value="EGF_CA"/>
    <property type="match status" value="1"/>
</dbReference>
<feature type="non-terminal residue" evidence="8">
    <location>
        <position position="1"/>
    </location>
</feature>
<dbReference type="SMART" id="SM00181">
    <property type="entry name" value="EGF"/>
    <property type="match status" value="2"/>
</dbReference>
<feature type="domain" description="TLDc" evidence="7">
    <location>
        <begin position="219"/>
        <end position="393"/>
    </location>
</feature>
<gene>
    <name evidence="8" type="ORF">PLOB_00024112</name>
</gene>
<feature type="domain" description="EGF-like" evidence="6">
    <location>
        <begin position="98"/>
        <end position="136"/>
    </location>
</feature>
<keyword evidence="2" id="KW-0732">Signal</keyword>
<dbReference type="InterPro" id="IPR000742">
    <property type="entry name" value="EGF"/>
</dbReference>
<dbReference type="PRINTS" id="PR00010">
    <property type="entry name" value="EGFBLOOD"/>
</dbReference>
<organism evidence="8 9">
    <name type="scientific">Porites lobata</name>
    <dbReference type="NCBI Taxonomy" id="104759"/>
    <lineage>
        <taxon>Eukaryota</taxon>
        <taxon>Metazoa</taxon>
        <taxon>Cnidaria</taxon>
        <taxon>Anthozoa</taxon>
        <taxon>Hexacorallia</taxon>
        <taxon>Scleractinia</taxon>
        <taxon>Fungiina</taxon>
        <taxon>Poritidae</taxon>
        <taxon>Porites</taxon>
    </lineage>
</organism>
<dbReference type="PROSITE" id="PS00010">
    <property type="entry name" value="ASX_HYDROXYL"/>
    <property type="match status" value="1"/>
</dbReference>
<evidence type="ECO:0000259" key="6">
    <source>
        <dbReference type="PROSITE" id="PS50026"/>
    </source>
</evidence>
<evidence type="ECO:0000256" key="2">
    <source>
        <dbReference type="ARBA" id="ARBA00022729"/>
    </source>
</evidence>
<dbReference type="Pfam" id="PF07534">
    <property type="entry name" value="TLD"/>
    <property type="match status" value="1"/>
</dbReference>
<evidence type="ECO:0000256" key="3">
    <source>
        <dbReference type="ARBA" id="ARBA00022737"/>
    </source>
</evidence>
<dbReference type="SMART" id="SM00584">
    <property type="entry name" value="TLDc"/>
    <property type="match status" value="1"/>
</dbReference>
<dbReference type="Pfam" id="PF00008">
    <property type="entry name" value="EGF"/>
    <property type="match status" value="1"/>
</dbReference>
<proteinExistence type="predicted"/>
<dbReference type="PROSITE" id="PS51886">
    <property type="entry name" value="TLDC"/>
    <property type="match status" value="1"/>
</dbReference>
<dbReference type="PANTHER" id="PTHR12916:SF4">
    <property type="entry name" value="UNINFLATABLE, ISOFORM C"/>
    <property type="match status" value="1"/>
</dbReference>
<dbReference type="InterPro" id="IPR013032">
    <property type="entry name" value="EGF-like_CS"/>
</dbReference>
<feature type="domain" description="EGF-like" evidence="6">
    <location>
        <begin position="138"/>
        <end position="174"/>
    </location>
</feature>
<keyword evidence="3" id="KW-0677">Repeat</keyword>
<dbReference type="CDD" id="cd00054">
    <property type="entry name" value="EGF_CA"/>
    <property type="match status" value="2"/>
</dbReference>
<evidence type="ECO:0000313" key="8">
    <source>
        <dbReference type="EMBL" id="CAH3116529.1"/>
    </source>
</evidence>
<dbReference type="PROSITE" id="PS50026">
    <property type="entry name" value="EGF_3"/>
    <property type="match status" value="2"/>
</dbReference>
<evidence type="ECO:0000259" key="7">
    <source>
        <dbReference type="PROSITE" id="PS51886"/>
    </source>
</evidence>